<dbReference type="EMBL" id="HBHK01002184">
    <property type="protein sequence ID" value="CAD9665257.1"/>
    <property type="molecule type" value="Transcribed_RNA"/>
</dbReference>
<gene>
    <name evidence="2" type="ORF">QSP1433_LOCUS1297</name>
</gene>
<evidence type="ECO:0000313" key="2">
    <source>
        <dbReference type="EMBL" id="CAD9665257.1"/>
    </source>
</evidence>
<keyword evidence="1" id="KW-1133">Transmembrane helix</keyword>
<name>A0A7S2RA78_9STRA</name>
<dbReference type="AlphaFoldDB" id="A0A7S2RA78"/>
<organism evidence="2">
    <name type="scientific">Mucochytrium quahogii</name>
    <dbReference type="NCBI Taxonomy" id="96639"/>
    <lineage>
        <taxon>Eukaryota</taxon>
        <taxon>Sar</taxon>
        <taxon>Stramenopiles</taxon>
        <taxon>Bigyra</taxon>
        <taxon>Labyrinthulomycetes</taxon>
        <taxon>Thraustochytrida</taxon>
        <taxon>Thraustochytriidae</taxon>
        <taxon>Mucochytrium</taxon>
    </lineage>
</organism>
<feature type="transmembrane region" description="Helical" evidence="1">
    <location>
        <begin position="28"/>
        <end position="47"/>
    </location>
</feature>
<keyword evidence="1" id="KW-0812">Transmembrane</keyword>
<sequence length="102" mass="11474">MDKLDVANSLNVTHELTEREQRESMARIYVFVGLTVLGLASLLVFLYRKARKEEGFEHPGKYTVAEVMNPEGDEIPGSHVVNLDEIASAKLDTGRRTSFDHI</sequence>
<reference evidence="2" key="1">
    <citation type="submission" date="2021-01" db="EMBL/GenBank/DDBJ databases">
        <authorList>
            <person name="Corre E."/>
            <person name="Pelletier E."/>
            <person name="Niang G."/>
            <person name="Scheremetjew M."/>
            <person name="Finn R."/>
            <person name="Kale V."/>
            <person name="Holt S."/>
            <person name="Cochrane G."/>
            <person name="Meng A."/>
            <person name="Brown T."/>
            <person name="Cohen L."/>
        </authorList>
    </citation>
    <scope>NUCLEOTIDE SEQUENCE</scope>
    <source>
        <strain evidence="2">NY070348D</strain>
    </source>
</reference>
<evidence type="ECO:0000256" key="1">
    <source>
        <dbReference type="SAM" id="Phobius"/>
    </source>
</evidence>
<proteinExistence type="predicted"/>
<accession>A0A7S2RA78</accession>
<keyword evidence="1" id="KW-0472">Membrane</keyword>
<protein>
    <submittedName>
        <fullName evidence="2">Uncharacterized protein</fullName>
    </submittedName>
</protein>